<feature type="region of interest" description="Disordered" evidence="1">
    <location>
        <begin position="1"/>
        <end position="95"/>
    </location>
</feature>
<feature type="compositionally biased region" description="Basic residues" evidence="1">
    <location>
        <begin position="1"/>
        <end position="25"/>
    </location>
</feature>
<evidence type="ECO:0000313" key="2">
    <source>
        <dbReference type="EMBL" id="EDV52911.1"/>
    </source>
</evidence>
<dbReference type="Proteomes" id="UP000008711">
    <property type="component" value="Unassembled WGS sequence"/>
</dbReference>
<dbReference type="OMA" id="MEINHEN"/>
<dbReference type="EMBL" id="CH954182">
    <property type="protein sequence ID" value="EDV52911.1"/>
    <property type="molecule type" value="Genomic_DNA"/>
</dbReference>
<sequence length="141" mass="15448">MGQRKRKRKVRRQPFQATKHRRATGRPRTTELDGSSASSDSEANYDSDEEEPSSGDNNNNNTNERESLQTDDDGDNSSTTSLASMEAQFSQAPSTASSFLFHQLETNNNSQLTSNQNHKAVNGLIPDICNTESTASTSSSM</sequence>
<dbReference type="PhylomeDB" id="B3P4Z7"/>
<proteinExistence type="predicted"/>
<dbReference type="HOGENOM" id="CLU_134020_0_0_1"/>
<reference evidence="2 3" key="1">
    <citation type="journal article" date="2007" name="Nature">
        <title>Evolution of genes and genomes on the Drosophila phylogeny.</title>
        <authorList>
            <consortium name="Drosophila 12 Genomes Consortium"/>
            <person name="Clark A.G."/>
            <person name="Eisen M.B."/>
            <person name="Smith D.R."/>
            <person name="Bergman C.M."/>
            <person name="Oliver B."/>
            <person name="Markow T.A."/>
            <person name="Kaufman T.C."/>
            <person name="Kellis M."/>
            <person name="Gelbart W."/>
            <person name="Iyer V.N."/>
            <person name="Pollard D.A."/>
            <person name="Sackton T.B."/>
            <person name="Larracuente A.M."/>
            <person name="Singh N.D."/>
            <person name="Abad J.P."/>
            <person name="Abt D.N."/>
            <person name="Adryan B."/>
            <person name="Aguade M."/>
            <person name="Akashi H."/>
            <person name="Anderson W.W."/>
            <person name="Aquadro C.F."/>
            <person name="Ardell D.H."/>
            <person name="Arguello R."/>
            <person name="Artieri C.G."/>
            <person name="Barbash D.A."/>
            <person name="Barker D."/>
            <person name="Barsanti P."/>
            <person name="Batterham P."/>
            <person name="Batzoglou S."/>
            <person name="Begun D."/>
            <person name="Bhutkar A."/>
            <person name="Blanco E."/>
            <person name="Bosak S.A."/>
            <person name="Bradley R.K."/>
            <person name="Brand A.D."/>
            <person name="Brent M.R."/>
            <person name="Brooks A.N."/>
            <person name="Brown R.H."/>
            <person name="Butlin R.K."/>
            <person name="Caggese C."/>
            <person name="Calvi B.R."/>
            <person name="Bernardo de Carvalho A."/>
            <person name="Caspi A."/>
            <person name="Castrezana S."/>
            <person name="Celniker S.E."/>
            <person name="Chang J.L."/>
            <person name="Chapple C."/>
            <person name="Chatterji S."/>
            <person name="Chinwalla A."/>
            <person name="Civetta A."/>
            <person name="Clifton S.W."/>
            <person name="Comeron J.M."/>
            <person name="Costello J.C."/>
            <person name="Coyne J.A."/>
            <person name="Daub J."/>
            <person name="David R.G."/>
            <person name="Delcher A.L."/>
            <person name="Delehaunty K."/>
            <person name="Do C.B."/>
            <person name="Ebling H."/>
            <person name="Edwards K."/>
            <person name="Eickbush T."/>
            <person name="Evans J.D."/>
            <person name="Filipski A."/>
            <person name="Findeiss S."/>
            <person name="Freyhult E."/>
            <person name="Fulton L."/>
            <person name="Fulton R."/>
            <person name="Garcia A.C."/>
            <person name="Gardiner A."/>
            <person name="Garfield D.A."/>
            <person name="Garvin B.E."/>
            <person name="Gibson G."/>
            <person name="Gilbert D."/>
            <person name="Gnerre S."/>
            <person name="Godfrey J."/>
            <person name="Good R."/>
            <person name="Gotea V."/>
            <person name="Gravely B."/>
            <person name="Greenberg A.J."/>
            <person name="Griffiths-Jones S."/>
            <person name="Gross S."/>
            <person name="Guigo R."/>
            <person name="Gustafson E.A."/>
            <person name="Haerty W."/>
            <person name="Hahn M.W."/>
            <person name="Halligan D.L."/>
            <person name="Halpern A.L."/>
            <person name="Halter G.M."/>
            <person name="Han M.V."/>
            <person name="Heger A."/>
            <person name="Hillier L."/>
            <person name="Hinrichs A.S."/>
            <person name="Holmes I."/>
            <person name="Hoskins R.A."/>
            <person name="Hubisz M.J."/>
            <person name="Hultmark D."/>
            <person name="Huntley M.A."/>
            <person name="Jaffe D.B."/>
            <person name="Jagadeeshan S."/>
            <person name="Jeck W.R."/>
            <person name="Johnson J."/>
            <person name="Jones C.D."/>
            <person name="Jordan W.C."/>
            <person name="Karpen G.H."/>
            <person name="Kataoka E."/>
            <person name="Keightley P.D."/>
            <person name="Kheradpour P."/>
            <person name="Kirkness E.F."/>
            <person name="Koerich L.B."/>
            <person name="Kristiansen K."/>
            <person name="Kudrna D."/>
            <person name="Kulathinal R.J."/>
            <person name="Kumar S."/>
            <person name="Kwok R."/>
            <person name="Lander E."/>
            <person name="Langley C.H."/>
            <person name="Lapoint R."/>
            <person name="Lazzaro B.P."/>
            <person name="Lee S.J."/>
            <person name="Levesque L."/>
            <person name="Li R."/>
            <person name="Lin C.F."/>
            <person name="Lin M.F."/>
            <person name="Lindblad-Toh K."/>
            <person name="Llopart A."/>
            <person name="Long M."/>
            <person name="Low L."/>
            <person name="Lozovsky E."/>
            <person name="Lu J."/>
            <person name="Luo M."/>
            <person name="Machado C.A."/>
            <person name="Makalowski W."/>
            <person name="Marzo M."/>
            <person name="Matsuda M."/>
            <person name="Matzkin L."/>
            <person name="McAllister B."/>
            <person name="McBride C.S."/>
            <person name="McKernan B."/>
            <person name="McKernan K."/>
            <person name="Mendez-Lago M."/>
            <person name="Minx P."/>
            <person name="Mollenhauer M.U."/>
            <person name="Montooth K."/>
            <person name="Mount S.M."/>
            <person name="Mu X."/>
            <person name="Myers E."/>
            <person name="Negre B."/>
            <person name="Newfeld S."/>
            <person name="Nielsen R."/>
            <person name="Noor M.A."/>
            <person name="O'Grady P."/>
            <person name="Pachter L."/>
            <person name="Papaceit M."/>
            <person name="Parisi M.J."/>
            <person name="Parisi M."/>
            <person name="Parts L."/>
            <person name="Pedersen J.S."/>
            <person name="Pesole G."/>
            <person name="Phillippy A.M."/>
            <person name="Ponting C.P."/>
            <person name="Pop M."/>
            <person name="Porcelli D."/>
            <person name="Powell J.R."/>
            <person name="Prohaska S."/>
            <person name="Pruitt K."/>
            <person name="Puig M."/>
            <person name="Quesneville H."/>
            <person name="Ram K.R."/>
            <person name="Rand D."/>
            <person name="Rasmussen M.D."/>
            <person name="Reed L.K."/>
            <person name="Reenan R."/>
            <person name="Reily A."/>
            <person name="Remington K.A."/>
            <person name="Rieger T.T."/>
            <person name="Ritchie M.G."/>
            <person name="Robin C."/>
            <person name="Rogers Y.H."/>
            <person name="Rohde C."/>
            <person name="Rozas J."/>
            <person name="Rubenfield M.J."/>
            <person name="Ruiz A."/>
            <person name="Russo S."/>
            <person name="Salzberg S.L."/>
            <person name="Sanchez-Gracia A."/>
            <person name="Saranga D.J."/>
            <person name="Sato H."/>
            <person name="Schaeffer S.W."/>
            <person name="Schatz M.C."/>
            <person name="Schlenke T."/>
            <person name="Schwartz R."/>
            <person name="Segarra C."/>
            <person name="Singh R.S."/>
            <person name="Sirot L."/>
            <person name="Sirota M."/>
            <person name="Sisneros N.B."/>
            <person name="Smith C.D."/>
            <person name="Smith T.F."/>
            <person name="Spieth J."/>
            <person name="Stage D.E."/>
            <person name="Stark A."/>
            <person name="Stephan W."/>
            <person name="Strausberg R.L."/>
            <person name="Strempel S."/>
            <person name="Sturgill D."/>
            <person name="Sutton G."/>
            <person name="Sutton G.G."/>
            <person name="Tao W."/>
            <person name="Teichmann S."/>
            <person name="Tobari Y.N."/>
            <person name="Tomimura Y."/>
            <person name="Tsolas J.M."/>
            <person name="Valente V.L."/>
            <person name="Venter E."/>
            <person name="Venter J.C."/>
            <person name="Vicario S."/>
            <person name="Vieira F.G."/>
            <person name="Vilella A.J."/>
            <person name="Villasante A."/>
            <person name="Walenz B."/>
            <person name="Wang J."/>
            <person name="Wasserman M."/>
            <person name="Watts T."/>
            <person name="Wilson D."/>
            <person name="Wilson R.K."/>
            <person name="Wing R.A."/>
            <person name="Wolfner M.F."/>
            <person name="Wong A."/>
            <person name="Wong G.K."/>
            <person name="Wu C.I."/>
            <person name="Wu G."/>
            <person name="Yamamoto D."/>
            <person name="Yang H.P."/>
            <person name="Yang S.P."/>
            <person name="Yorke J.A."/>
            <person name="Yoshida K."/>
            <person name="Zdobnov E."/>
            <person name="Zhang P."/>
            <person name="Zhang Y."/>
            <person name="Zimin A.V."/>
            <person name="Baldwin J."/>
            <person name="Abdouelleil A."/>
            <person name="Abdulkadir J."/>
            <person name="Abebe A."/>
            <person name="Abera B."/>
            <person name="Abreu J."/>
            <person name="Acer S.C."/>
            <person name="Aftuck L."/>
            <person name="Alexander A."/>
            <person name="An P."/>
            <person name="Anderson E."/>
            <person name="Anderson S."/>
            <person name="Arachi H."/>
            <person name="Azer M."/>
            <person name="Bachantsang P."/>
            <person name="Barry A."/>
            <person name="Bayul T."/>
            <person name="Berlin A."/>
            <person name="Bessette D."/>
            <person name="Bloom T."/>
            <person name="Blye J."/>
            <person name="Boguslavskiy L."/>
            <person name="Bonnet C."/>
            <person name="Boukhgalter B."/>
            <person name="Bourzgui I."/>
            <person name="Brown A."/>
            <person name="Cahill P."/>
            <person name="Channer S."/>
            <person name="Cheshatsang Y."/>
            <person name="Chuda L."/>
            <person name="Citroen M."/>
            <person name="Collymore A."/>
            <person name="Cooke P."/>
            <person name="Costello M."/>
            <person name="D'Aco K."/>
            <person name="Daza R."/>
            <person name="De Haan G."/>
            <person name="DeGray S."/>
            <person name="DeMaso C."/>
            <person name="Dhargay N."/>
            <person name="Dooley K."/>
            <person name="Dooley E."/>
            <person name="Doricent M."/>
            <person name="Dorje P."/>
            <person name="Dorjee K."/>
            <person name="Dupes A."/>
            <person name="Elong R."/>
            <person name="Falk J."/>
            <person name="Farina A."/>
            <person name="Faro S."/>
            <person name="Ferguson D."/>
            <person name="Fisher S."/>
            <person name="Foley C.D."/>
            <person name="Franke A."/>
            <person name="Friedrich D."/>
            <person name="Gadbois L."/>
            <person name="Gearin G."/>
            <person name="Gearin C.R."/>
            <person name="Giannoukos G."/>
            <person name="Goode T."/>
            <person name="Graham J."/>
            <person name="Grandbois E."/>
            <person name="Grewal S."/>
            <person name="Gyaltsen K."/>
            <person name="Hafez N."/>
            <person name="Hagos B."/>
            <person name="Hall J."/>
            <person name="Henson C."/>
            <person name="Hollinger A."/>
            <person name="Honan T."/>
            <person name="Huard M.D."/>
            <person name="Hughes L."/>
            <person name="Hurhula B."/>
            <person name="Husby M.E."/>
            <person name="Kamat A."/>
            <person name="Kanga B."/>
            <person name="Kashin S."/>
            <person name="Khazanovich D."/>
            <person name="Kisner P."/>
            <person name="Lance K."/>
            <person name="Lara M."/>
            <person name="Lee W."/>
            <person name="Lennon N."/>
            <person name="Letendre F."/>
            <person name="LeVine R."/>
            <person name="Lipovsky A."/>
            <person name="Liu X."/>
            <person name="Liu J."/>
            <person name="Liu S."/>
            <person name="Lokyitsang T."/>
            <person name="Lokyitsang Y."/>
            <person name="Lubonja R."/>
            <person name="Lui A."/>
            <person name="MacDonald P."/>
            <person name="Magnisalis V."/>
            <person name="Maru K."/>
            <person name="Matthews C."/>
            <person name="McCusker W."/>
            <person name="McDonough S."/>
            <person name="Mehta T."/>
            <person name="Meldrim J."/>
            <person name="Meneus L."/>
            <person name="Mihai O."/>
            <person name="Mihalev A."/>
            <person name="Mihova T."/>
            <person name="Mittelman R."/>
            <person name="Mlenga V."/>
            <person name="Montmayeur A."/>
            <person name="Mulrain L."/>
            <person name="Navidi A."/>
            <person name="Naylor J."/>
            <person name="Negash T."/>
            <person name="Nguyen T."/>
            <person name="Nguyen N."/>
            <person name="Nicol R."/>
            <person name="Norbu C."/>
            <person name="Norbu N."/>
            <person name="Novod N."/>
            <person name="O'Neill B."/>
            <person name="Osman S."/>
            <person name="Markiewicz E."/>
            <person name="Oyono O.L."/>
            <person name="Patti C."/>
            <person name="Phunkhang P."/>
            <person name="Pierre F."/>
            <person name="Priest M."/>
            <person name="Raghuraman S."/>
            <person name="Rege F."/>
            <person name="Reyes R."/>
            <person name="Rise C."/>
            <person name="Rogov P."/>
            <person name="Ross K."/>
            <person name="Ryan E."/>
            <person name="Settipalli S."/>
            <person name="Shea T."/>
            <person name="Sherpa N."/>
            <person name="Shi L."/>
            <person name="Shih D."/>
            <person name="Sparrow T."/>
            <person name="Spaulding J."/>
            <person name="Stalker J."/>
            <person name="Stange-Thomann N."/>
            <person name="Stavropoulos S."/>
            <person name="Stone C."/>
            <person name="Strader C."/>
            <person name="Tesfaye S."/>
            <person name="Thomson T."/>
            <person name="Thoulutsang Y."/>
            <person name="Thoulutsang D."/>
            <person name="Topham K."/>
            <person name="Topping I."/>
            <person name="Tsamla T."/>
            <person name="Vassiliev H."/>
            <person name="Vo A."/>
            <person name="Wangchuk T."/>
            <person name="Wangdi T."/>
            <person name="Weiand M."/>
            <person name="Wilkinson J."/>
            <person name="Wilson A."/>
            <person name="Yadav S."/>
            <person name="Young G."/>
            <person name="Yu Q."/>
            <person name="Zembek L."/>
            <person name="Zhong D."/>
            <person name="Zimmer A."/>
            <person name="Zwirko Z."/>
            <person name="Jaffe D.B."/>
            <person name="Alvarez P."/>
            <person name="Brockman W."/>
            <person name="Butler J."/>
            <person name="Chin C."/>
            <person name="Gnerre S."/>
            <person name="Grabherr M."/>
            <person name="Kleber M."/>
            <person name="Mauceli E."/>
            <person name="MacCallum I."/>
        </authorList>
    </citation>
    <scope>NUCLEOTIDE SEQUENCE [LARGE SCALE GENOMIC DNA]</scope>
    <source>
        <strain evidence="2 3">TSC#14021-0224.01</strain>
    </source>
</reference>
<accession>B3P4Z7</accession>
<protein>
    <submittedName>
        <fullName evidence="2">GG11848</fullName>
    </submittedName>
</protein>
<dbReference type="AlphaFoldDB" id="B3P4Z7"/>
<evidence type="ECO:0000256" key="1">
    <source>
        <dbReference type="SAM" id="MobiDB-lite"/>
    </source>
</evidence>
<gene>
    <name evidence="2" type="primary">Dere\GG11848</name>
    <name evidence="2" type="ORF">Dere_GG11848</name>
</gene>
<feature type="compositionally biased region" description="Acidic residues" evidence="1">
    <location>
        <begin position="43"/>
        <end position="53"/>
    </location>
</feature>
<name>B3P4Z7_DROER</name>
<organism evidence="2 3">
    <name type="scientific">Drosophila erecta</name>
    <name type="common">Fruit fly</name>
    <dbReference type="NCBI Taxonomy" id="7220"/>
    <lineage>
        <taxon>Eukaryota</taxon>
        <taxon>Metazoa</taxon>
        <taxon>Ecdysozoa</taxon>
        <taxon>Arthropoda</taxon>
        <taxon>Hexapoda</taxon>
        <taxon>Insecta</taxon>
        <taxon>Pterygota</taxon>
        <taxon>Neoptera</taxon>
        <taxon>Endopterygota</taxon>
        <taxon>Diptera</taxon>
        <taxon>Brachycera</taxon>
        <taxon>Muscomorpha</taxon>
        <taxon>Ephydroidea</taxon>
        <taxon>Drosophilidae</taxon>
        <taxon>Drosophila</taxon>
        <taxon>Sophophora</taxon>
    </lineage>
</organism>
<dbReference type="OrthoDB" id="5573735at2759"/>
<feature type="compositionally biased region" description="Polar residues" evidence="1">
    <location>
        <begin position="32"/>
        <end position="42"/>
    </location>
</feature>
<keyword evidence="3" id="KW-1185">Reference proteome</keyword>
<reference evidence="2 3" key="2">
    <citation type="journal article" date="2008" name="Bioinformatics">
        <title>Assembly reconciliation.</title>
        <authorList>
            <person name="Zimin A.V."/>
            <person name="Smith D.R."/>
            <person name="Sutton G."/>
            <person name="Yorke J.A."/>
        </authorList>
    </citation>
    <scope>NUCLEOTIDE SEQUENCE [LARGE SCALE GENOMIC DNA]</scope>
    <source>
        <strain evidence="2 3">TSC#14021-0224.01</strain>
    </source>
</reference>
<evidence type="ECO:0000313" key="3">
    <source>
        <dbReference type="Proteomes" id="UP000008711"/>
    </source>
</evidence>